<feature type="transmembrane region" description="Helical" evidence="4">
    <location>
        <begin position="170"/>
        <end position="193"/>
    </location>
</feature>
<dbReference type="Pfam" id="PF00431">
    <property type="entry name" value="CUB"/>
    <property type="match status" value="1"/>
</dbReference>
<sequence>MAPDFYVNDKVYSTRREMMIQLNTDDMLRPAKIKLEFYAVPPASECGNNAMHDAVILVNSTGSELTSPNYRDFYPLDYQCRYRVKAVNKDDIIVIEVLDSNFITGCRDMLSFFNGPEGWLSRDFFGRVCGQDKKDIFVGMSDRAIIRFESDRSGSYGGWKLKIYSREKGFNSANVAAGQMLLLVILAVIGFLITEC</sequence>
<gene>
    <name evidence="6" type="ORF">GSLYS_00020908001</name>
</gene>
<evidence type="ECO:0000256" key="2">
    <source>
        <dbReference type="ARBA" id="ARBA00023157"/>
    </source>
</evidence>
<comment type="caution">
    <text evidence="6">The sequence shown here is derived from an EMBL/GenBank/DDBJ whole genome shotgun (WGS) entry which is preliminary data.</text>
</comment>
<feature type="domain" description="CUB" evidence="5">
    <location>
        <begin position="46"/>
        <end position="177"/>
    </location>
</feature>
<dbReference type="AlphaFoldDB" id="A0AAV2IKC4"/>
<accession>A0AAV2IKC4</accession>
<evidence type="ECO:0000256" key="1">
    <source>
        <dbReference type="ARBA" id="ARBA00022737"/>
    </source>
</evidence>
<keyword evidence="4" id="KW-1133">Transmembrane helix</keyword>
<protein>
    <recommendedName>
        <fullName evidence="5">CUB domain-containing protein</fullName>
    </recommendedName>
</protein>
<keyword evidence="1" id="KW-0677">Repeat</keyword>
<keyword evidence="2" id="KW-1015">Disulfide bond</keyword>
<dbReference type="InterPro" id="IPR000859">
    <property type="entry name" value="CUB_dom"/>
</dbReference>
<dbReference type="SMART" id="SM00042">
    <property type="entry name" value="CUB"/>
    <property type="match status" value="1"/>
</dbReference>
<dbReference type="PANTHER" id="PTHR24251">
    <property type="entry name" value="OVOCHYMASE-RELATED"/>
    <property type="match status" value="1"/>
</dbReference>
<proteinExistence type="predicted"/>
<dbReference type="PANTHER" id="PTHR24251:SF30">
    <property type="entry name" value="MEMBRANE FRIZZLED-RELATED PROTEIN"/>
    <property type="match status" value="1"/>
</dbReference>
<name>A0AAV2IKC4_LYMST</name>
<dbReference type="EMBL" id="CAXITT010001018">
    <property type="protein sequence ID" value="CAL1547591.1"/>
    <property type="molecule type" value="Genomic_DNA"/>
</dbReference>
<dbReference type="PROSITE" id="PS01180">
    <property type="entry name" value="CUB"/>
    <property type="match status" value="1"/>
</dbReference>
<evidence type="ECO:0000256" key="3">
    <source>
        <dbReference type="PROSITE-ProRule" id="PRU00059"/>
    </source>
</evidence>
<dbReference type="Proteomes" id="UP001497497">
    <property type="component" value="Unassembled WGS sequence"/>
</dbReference>
<keyword evidence="7" id="KW-1185">Reference proteome</keyword>
<dbReference type="InterPro" id="IPR035914">
    <property type="entry name" value="Sperma_CUB_dom_sf"/>
</dbReference>
<evidence type="ECO:0000313" key="6">
    <source>
        <dbReference type="EMBL" id="CAL1547591.1"/>
    </source>
</evidence>
<dbReference type="CDD" id="cd00041">
    <property type="entry name" value="CUB"/>
    <property type="match status" value="1"/>
</dbReference>
<reference evidence="6 7" key="1">
    <citation type="submission" date="2024-04" db="EMBL/GenBank/DDBJ databases">
        <authorList>
            <consortium name="Genoscope - CEA"/>
            <person name="William W."/>
        </authorList>
    </citation>
    <scope>NUCLEOTIDE SEQUENCE [LARGE SCALE GENOMIC DNA]</scope>
</reference>
<dbReference type="Gene3D" id="2.60.120.290">
    <property type="entry name" value="Spermadhesin, CUB domain"/>
    <property type="match status" value="1"/>
</dbReference>
<evidence type="ECO:0000313" key="7">
    <source>
        <dbReference type="Proteomes" id="UP001497497"/>
    </source>
</evidence>
<evidence type="ECO:0000259" key="5">
    <source>
        <dbReference type="PROSITE" id="PS01180"/>
    </source>
</evidence>
<keyword evidence="4" id="KW-0472">Membrane</keyword>
<organism evidence="6 7">
    <name type="scientific">Lymnaea stagnalis</name>
    <name type="common">Great pond snail</name>
    <name type="synonym">Helix stagnalis</name>
    <dbReference type="NCBI Taxonomy" id="6523"/>
    <lineage>
        <taxon>Eukaryota</taxon>
        <taxon>Metazoa</taxon>
        <taxon>Spiralia</taxon>
        <taxon>Lophotrochozoa</taxon>
        <taxon>Mollusca</taxon>
        <taxon>Gastropoda</taxon>
        <taxon>Heterobranchia</taxon>
        <taxon>Euthyneura</taxon>
        <taxon>Panpulmonata</taxon>
        <taxon>Hygrophila</taxon>
        <taxon>Lymnaeoidea</taxon>
        <taxon>Lymnaeidae</taxon>
        <taxon>Lymnaea</taxon>
    </lineage>
</organism>
<evidence type="ECO:0000256" key="4">
    <source>
        <dbReference type="SAM" id="Phobius"/>
    </source>
</evidence>
<keyword evidence="4" id="KW-0812">Transmembrane</keyword>
<dbReference type="SUPFAM" id="SSF49854">
    <property type="entry name" value="Spermadhesin, CUB domain"/>
    <property type="match status" value="1"/>
</dbReference>
<comment type="caution">
    <text evidence="3">Lacks conserved residue(s) required for the propagation of feature annotation.</text>
</comment>